<dbReference type="AlphaFoldDB" id="A0A0D7ADH4"/>
<accession>A0A0D7ADH4</accession>
<keyword evidence="2" id="KW-1185">Reference proteome</keyword>
<organism evidence="1 2">
    <name type="scientific">Fistulina hepatica ATCC 64428</name>
    <dbReference type="NCBI Taxonomy" id="1128425"/>
    <lineage>
        <taxon>Eukaryota</taxon>
        <taxon>Fungi</taxon>
        <taxon>Dikarya</taxon>
        <taxon>Basidiomycota</taxon>
        <taxon>Agaricomycotina</taxon>
        <taxon>Agaricomycetes</taxon>
        <taxon>Agaricomycetidae</taxon>
        <taxon>Agaricales</taxon>
        <taxon>Fistulinaceae</taxon>
        <taxon>Fistulina</taxon>
    </lineage>
</organism>
<dbReference type="EMBL" id="KN881911">
    <property type="protein sequence ID" value="KIY47931.1"/>
    <property type="molecule type" value="Genomic_DNA"/>
</dbReference>
<sequence length="567" mass="64655">MPEAIEVRECGRTVQHVISLLQPEDYLRRILADPSARDEEEFAKHGRTLSDPTVMCPVDSHSLFTRGTAQCRHNLWPAPGLLPEQCDDPTVDSDILQHARLRPSKVLFAQRSISIIFRENLALQLTPLTHTTVNAMIKTKFETFSRVSKKSRVSKSIAYDLGSLILLVSSWDNLFHVVWYNPADHPFLFDIPSKTDSKSLVRGVPPPLSAVPFPVIDLLGNMRSIKDFNSWITKWGYATMNSISKLTKKSARNQTITEVIRNDHLAFAGCGTYLAPTIVQYAGISPWVLAYDCLNTPSRMARLFLAYAFVLFKSEGYCYRIRKASLSRDAYTLNVLDKEVVDYDKILFAHAKDSITLKKSMTNDLNDPNINTLRCDLFDPDLVDLTSTNRFSSVFQYNNSNSVHEQIALLATLHSFIYEPCSVEGLKLSTHPLAAYYRSKSFITHFETRLFRVYSETPPTLCIDPNDLLDSSTIHTTRSHKTQLNDNVHGAIPSYTRRKLVSYPIVAYRELLEVKQDLMDTAESDSDEIVLMRPQGKTIWSIYQPPRNLHLYDLLFTNRHRRVKFPV</sequence>
<proteinExistence type="predicted"/>
<protein>
    <submittedName>
        <fullName evidence="1">Uncharacterized protein</fullName>
    </submittedName>
</protein>
<evidence type="ECO:0000313" key="1">
    <source>
        <dbReference type="EMBL" id="KIY47931.1"/>
    </source>
</evidence>
<dbReference type="Proteomes" id="UP000054144">
    <property type="component" value="Unassembled WGS sequence"/>
</dbReference>
<reference evidence="1 2" key="1">
    <citation type="journal article" date="2015" name="Fungal Genet. Biol.">
        <title>Evolution of novel wood decay mechanisms in Agaricales revealed by the genome sequences of Fistulina hepatica and Cylindrobasidium torrendii.</title>
        <authorList>
            <person name="Floudas D."/>
            <person name="Held B.W."/>
            <person name="Riley R."/>
            <person name="Nagy L.G."/>
            <person name="Koehler G."/>
            <person name="Ransdell A.S."/>
            <person name="Younus H."/>
            <person name="Chow J."/>
            <person name="Chiniquy J."/>
            <person name="Lipzen A."/>
            <person name="Tritt A."/>
            <person name="Sun H."/>
            <person name="Haridas S."/>
            <person name="LaButti K."/>
            <person name="Ohm R.A."/>
            <person name="Kues U."/>
            <person name="Blanchette R.A."/>
            <person name="Grigoriev I.V."/>
            <person name="Minto R.E."/>
            <person name="Hibbett D.S."/>
        </authorList>
    </citation>
    <scope>NUCLEOTIDE SEQUENCE [LARGE SCALE GENOMIC DNA]</scope>
    <source>
        <strain evidence="1 2">ATCC 64428</strain>
    </source>
</reference>
<gene>
    <name evidence="1" type="ORF">FISHEDRAFT_59286</name>
</gene>
<name>A0A0D7ADH4_9AGAR</name>
<evidence type="ECO:0000313" key="2">
    <source>
        <dbReference type="Proteomes" id="UP000054144"/>
    </source>
</evidence>